<accession>E1LMW1</accession>
<dbReference type="Proteomes" id="UP000004966">
    <property type="component" value="Unassembled WGS sequence"/>
</dbReference>
<dbReference type="EMBL" id="AEDU01000019">
    <property type="protein sequence ID" value="EFN98454.1"/>
    <property type="molecule type" value="Genomic_DNA"/>
</dbReference>
<organism evidence="1 2">
    <name type="scientific">Streptococcus mitis SK564</name>
    <dbReference type="NCBI Taxonomy" id="585203"/>
    <lineage>
        <taxon>Bacteria</taxon>
        <taxon>Bacillati</taxon>
        <taxon>Bacillota</taxon>
        <taxon>Bacilli</taxon>
        <taxon>Lactobacillales</taxon>
        <taxon>Streptococcaceae</taxon>
        <taxon>Streptococcus</taxon>
        <taxon>Streptococcus mitis group</taxon>
    </lineage>
</organism>
<name>E1LMW1_STRMT</name>
<proteinExistence type="predicted"/>
<gene>
    <name evidence="1" type="ORF">SMSK564_0814</name>
</gene>
<sequence>MALFQAFGDYSKNHFPIFFGIFRYFSDFGRGIGGDLFSEYD</sequence>
<protein>
    <submittedName>
        <fullName evidence="1">Uncharacterized protein</fullName>
    </submittedName>
</protein>
<dbReference type="AlphaFoldDB" id="E1LMW1"/>
<reference evidence="1 2" key="1">
    <citation type="submission" date="2010-09" db="EMBL/GenBank/DDBJ databases">
        <authorList>
            <person name="Daugherty S.C."/>
            <person name="Tallon L.J."/>
            <person name="Jones K.M."/>
            <person name="Liu X."/>
            <person name="Kilian M."/>
            <person name="Tettelin H."/>
        </authorList>
    </citation>
    <scope>NUCLEOTIDE SEQUENCE [LARGE SCALE GENOMIC DNA]</scope>
    <source>
        <strain evidence="1 2">SK564</strain>
    </source>
</reference>
<evidence type="ECO:0000313" key="2">
    <source>
        <dbReference type="Proteomes" id="UP000004966"/>
    </source>
</evidence>
<evidence type="ECO:0000313" key="1">
    <source>
        <dbReference type="EMBL" id="EFN98454.1"/>
    </source>
</evidence>
<comment type="caution">
    <text evidence="1">The sequence shown here is derived from an EMBL/GenBank/DDBJ whole genome shotgun (WGS) entry which is preliminary data.</text>
</comment>